<dbReference type="GO" id="GO:0005634">
    <property type="term" value="C:nucleus"/>
    <property type="evidence" value="ECO:0007669"/>
    <property type="project" value="TreeGrafter"/>
</dbReference>
<protein>
    <submittedName>
        <fullName evidence="4">Thyroid transcription factor 1-associated protein 26 homolog</fullName>
    </submittedName>
</protein>
<dbReference type="EMBL" id="UXUI01007146">
    <property type="protein sequence ID" value="VDD85745.1"/>
    <property type="molecule type" value="Genomic_DNA"/>
</dbReference>
<accession>A0A0N4UUU4</accession>
<keyword evidence="1" id="KW-0175">Coiled coil</keyword>
<gene>
    <name evidence="2" type="ORF">EVEC_LOCUS888</name>
</gene>
<dbReference type="PANTHER" id="PTHR15657">
    <property type="entry name" value="THYROID TRANSCRIPTION FACTOR 1-ASSOCIATED PROTEIN 26"/>
    <property type="match status" value="1"/>
</dbReference>
<dbReference type="PANTHER" id="PTHR15657:SF1">
    <property type="entry name" value="THYROID TRANSCRIPTION FACTOR 1-ASSOCIATED PROTEIN 26"/>
    <property type="match status" value="1"/>
</dbReference>
<reference evidence="4" key="1">
    <citation type="submission" date="2017-02" db="UniProtKB">
        <authorList>
            <consortium name="WormBaseParasite"/>
        </authorList>
    </citation>
    <scope>IDENTIFICATION</scope>
</reference>
<dbReference type="PRINTS" id="PR01854">
    <property type="entry name" value="BR22PROTEIN"/>
</dbReference>
<evidence type="ECO:0000313" key="2">
    <source>
        <dbReference type="EMBL" id="VDD85745.1"/>
    </source>
</evidence>
<dbReference type="OrthoDB" id="5377144at2759"/>
<organism evidence="4">
    <name type="scientific">Enterobius vermicularis</name>
    <name type="common">Human pinworm</name>
    <dbReference type="NCBI Taxonomy" id="51028"/>
    <lineage>
        <taxon>Eukaryota</taxon>
        <taxon>Metazoa</taxon>
        <taxon>Ecdysozoa</taxon>
        <taxon>Nematoda</taxon>
        <taxon>Chromadorea</taxon>
        <taxon>Rhabditida</taxon>
        <taxon>Spirurina</taxon>
        <taxon>Oxyuridomorpha</taxon>
        <taxon>Oxyuroidea</taxon>
        <taxon>Oxyuridae</taxon>
        <taxon>Enterobius</taxon>
    </lineage>
</organism>
<feature type="coiled-coil region" evidence="1">
    <location>
        <begin position="58"/>
        <end position="93"/>
    </location>
</feature>
<dbReference type="AlphaFoldDB" id="A0A0N4UUU4"/>
<dbReference type="WBParaSite" id="EVEC_0000118001-mRNA-1">
    <property type="protein sequence ID" value="EVEC_0000118001-mRNA-1"/>
    <property type="gene ID" value="EVEC_0000118001"/>
</dbReference>
<dbReference type="InterPro" id="IPR013730">
    <property type="entry name" value="Fyv7/TAP26"/>
</dbReference>
<keyword evidence="3" id="KW-1185">Reference proteome</keyword>
<sequence>MVRKKKFRNEFHGVVDGPAIKKAMKSGNAEEHKLVGEVTDESNDTNKIVRKKRKLHTYERARLAYEKIQAERRQEAEKRRAEREKRQKALERYLSTKKKMDKALMKKNKRGQPNLNAQVAVLLEKIEKRFSS</sequence>
<name>A0A0N4UUU4_ENTVE</name>
<dbReference type="STRING" id="51028.A0A0N4UUU4"/>
<dbReference type="Proteomes" id="UP000274131">
    <property type="component" value="Unassembled WGS sequence"/>
</dbReference>
<evidence type="ECO:0000313" key="4">
    <source>
        <dbReference type="WBParaSite" id="EVEC_0000118001-mRNA-1"/>
    </source>
</evidence>
<proteinExistence type="predicted"/>
<evidence type="ECO:0000313" key="3">
    <source>
        <dbReference type="Proteomes" id="UP000274131"/>
    </source>
</evidence>
<reference evidence="2 3" key="2">
    <citation type="submission" date="2018-10" db="EMBL/GenBank/DDBJ databases">
        <authorList>
            <consortium name="Pathogen Informatics"/>
        </authorList>
    </citation>
    <scope>NUCLEOTIDE SEQUENCE [LARGE SCALE GENOMIC DNA]</scope>
</reference>
<dbReference type="Pfam" id="PF08524">
    <property type="entry name" value="rRNA_processing"/>
    <property type="match status" value="1"/>
</dbReference>
<evidence type="ECO:0000256" key="1">
    <source>
        <dbReference type="SAM" id="Coils"/>
    </source>
</evidence>